<dbReference type="PANTHER" id="PTHR33375:SF7">
    <property type="entry name" value="CHROMOSOME 2-PARTITIONING PROTEIN PARB-RELATED"/>
    <property type="match status" value="1"/>
</dbReference>
<dbReference type="PANTHER" id="PTHR33375">
    <property type="entry name" value="CHROMOSOME-PARTITIONING PROTEIN PARB-RELATED"/>
    <property type="match status" value="1"/>
</dbReference>
<organism evidence="3 4">
    <name type="scientific">Bradyrhizobium algeriense</name>
    <dbReference type="NCBI Taxonomy" id="634784"/>
    <lineage>
        <taxon>Bacteria</taxon>
        <taxon>Pseudomonadati</taxon>
        <taxon>Pseudomonadota</taxon>
        <taxon>Alphaproteobacteria</taxon>
        <taxon>Hyphomicrobiales</taxon>
        <taxon>Nitrobacteraceae</taxon>
        <taxon>Bradyrhizobium</taxon>
    </lineage>
</organism>
<feature type="region of interest" description="Disordered" evidence="1">
    <location>
        <begin position="437"/>
        <end position="461"/>
    </location>
</feature>
<dbReference type="Pfam" id="PF02195">
    <property type="entry name" value="ParB_N"/>
    <property type="match status" value="1"/>
</dbReference>
<dbReference type="Proteomes" id="UP001364224">
    <property type="component" value="Unassembled WGS sequence"/>
</dbReference>
<dbReference type="Gene3D" id="1.10.10.2830">
    <property type="match status" value="1"/>
</dbReference>
<proteinExistence type="predicted"/>
<feature type="compositionally biased region" description="Acidic residues" evidence="1">
    <location>
        <begin position="729"/>
        <end position="750"/>
    </location>
</feature>
<dbReference type="SUPFAM" id="SSF110849">
    <property type="entry name" value="ParB/Sulfiredoxin"/>
    <property type="match status" value="1"/>
</dbReference>
<evidence type="ECO:0000256" key="1">
    <source>
        <dbReference type="SAM" id="MobiDB-lite"/>
    </source>
</evidence>
<sequence length="750" mass="81633">MTDPQAVPVSVLSWCSASESERRAGLSVTGRRSGESLSAARRGETDMASVQKIKLSPSRDIPFNKLVLSQSNVRRVKAGVSIEQLAESIAQRTLLQSLNVRAAVDTEGNETGMFEVPAGGRRYRALELLVKQKRMAKTQAVPCVIRDGGIAEDDSLAENDERVGLHPLDQFRAFKLLHDGGMSEDDIAARHFVSPAIVKQRLRLASVSPKLHEVYADDGMTLEQLMAFSVTADQARQEQVWDNANRSGNDEAYQIRRMLTENTVRASDRRAQFIGLDDYERAGGAVMRDLFAHDDGGWLQDVPLLDRLVTEKLKVEAETIAKEGWKWISVAVDFPYGHASGMRELEGKPVDLSPEEQATIDALNAEQAKLESDYQDAGELPDEVDQRLAEIESALTAFEDRPVLYDPAEIARAGVFISIDSEGRLCVDRGYVRAEDEVPATEPDVEQGADPSSTGGQETGASVQRTVIAVAGGAVEADEDDGDAAKPLPDRLITELTAHRTLALRDALAENPAIAFQAVLHNFVLTAFYRFASSGSCLEIGLHTPTFPAQAPGLRESASAKAVEARHESWKARLPQSEKDLWRALTALDGGEQASLFAHCASFAVNALFEPANRYNQGRVSAHGVRTRLDQAEVLARAVGLDMVQAGWRPAVDNYLGRVTKPRILEAVREARGESSAQLIDHLRKADMAKEAERLLDGSGWLPEPLRLVDPAASPAEQEGEAGPLPDFLADEEEGGNAGDDDPQQLDAAE</sequence>
<dbReference type="EMBL" id="JAZHRV010000001">
    <property type="protein sequence ID" value="MEH2553762.1"/>
    <property type="molecule type" value="Genomic_DNA"/>
</dbReference>
<comment type="caution">
    <text evidence="3">The sequence shown here is derived from an EMBL/GenBank/DDBJ whole genome shotgun (WGS) entry which is preliminary data.</text>
</comment>
<reference evidence="3 4" key="1">
    <citation type="submission" date="2024-02" db="EMBL/GenBank/DDBJ databases">
        <title>Adaptive strategies in a cosmopolitan and abundant soil bacterium.</title>
        <authorList>
            <person name="Carini P."/>
        </authorList>
    </citation>
    <scope>NUCLEOTIDE SEQUENCE [LARGE SCALE GENOMIC DNA]</scope>
    <source>
        <strain evidence="3 4">AZCC 1608</strain>
    </source>
</reference>
<dbReference type="InterPro" id="IPR036086">
    <property type="entry name" value="ParB/Sulfiredoxin_sf"/>
</dbReference>
<gene>
    <name evidence="3" type="ORF">V1286_001291</name>
</gene>
<keyword evidence="4" id="KW-1185">Reference proteome</keyword>
<name>A0ABU8B6G2_9BRAD</name>
<evidence type="ECO:0000313" key="4">
    <source>
        <dbReference type="Proteomes" id="UP001364224"/>
    </source>
</evidence>
<dbReference type="SMART" id="SM00470">
    <property type="entry name" value="ParB"/>
    <property type="match status" value="1"/>
</dbReference>
<evidence type="ECO:0000259" key="2">
    <source>
        <dbReference type="SMART" id="SM00470"/>
    </source>
</evidence>
<feature type="compositionally biased region" description="Acidic residues" evidence="1">
    <location>
        <begin position="437"/>
        <end position="447"/>
    </location>
</feature>
<dbReference type="CDD" id="cd16406">
    <property type="entry name" value="ParB_N_like"/>
    <property type="match status" value="1"/>
</dbReference>
<dbReference type="Gene3D" id="3.90.1530.30">
    <property type="match status" value="1"/>
</dbReference>
<dbReference type="InterPro" id="IPR050336">
    <property type="entry name" value="Chromosome_partition/occlusion"/>
</dbReference>
<feature type="region of interest" description="Disordered" evidence="1">
    <location>
        <begin position="23"/>
        <end position="43"/>
    </location>
</feature>
<feature type="domain" description="ParB-like N-terminal" evidence="2">
    <location>
        <begin position="59"/>
        <end position="160"/>
    </location>
</feature>
<evidence type="ECO:0000313" key="3">
    <source>
        <dbReference type="EMBL" id="MEH2553762.1"/>
    </source>
</evidence>
<dbReference type="SUPFAM" id="SSF109709">
    <property type="entry name" value="KorB DNA-binding domain-like"/>
    <property type="match status" value="1"/>
</dbReference>
<accession>A0ABU8B6G2</accession>
<dbReference type="InterPro" id="IPR003115">
    <property type="entry name" value="ParB_N"/>
</dbReference>
<feature type="compositionally biased region" description="Polar residues" evidence="1">
    <location>
        <begin position="450"/>
        <end position="461"/>
    </location>
</feature>
<protein>
    <submittedName>
        <fullName evidence="3">ParB family chromosome partitioning protein</fullName>
    </submittedName>
</protein>
<feature type="region of interest" description="Disordered" evidence="1">
    <location>
        <begin position="706"/>
        <end position="750"/>
    </location>
</feature>